<evidence type="ECO:0000313" key="3">
    <source>
        <dbReference type="Proteomes" id="UP000265000"/>
    </source>
</evidence>
<protein>
    <submittedName>
        <fullName evidence="2">Zinc finger protein 511</fullName>
    </submittedName>
</protein>
<reference evidence="2" key="1">
    <citation type="submission" date="2025-08" db="UniProtKB">
        <authorList>
            <consortium name="Ensembl"/>
        </authorList>
    </citation>
    <scope>IDENTIFICATION</scope>
</reference>
<name>A0A3Q2QCA8_FUNHE</name>
<keyword evidence="3" id="KW-1185">Reference proteome</keyword>
<dbReference type="Proteomes" id="UP000265000">
    <property type="component" value="Unplaced"/>
</dbReference>
<evidence type="ECO:0000313" key="2">
    <source>
        <dbReference type="Ensembl" id="ENSFHEP00000023897.1"/>
    </source>
</evidence>
<dbReference type="Ensembl" id="ENSFHET00000009164.1">
    <property type="protein sequence ID" value="ENSFHEP00000023897.1"/>
    <property type="gene ID" value="ENSFHEG00000005253.1"/>
</dbReference>
<dbReference type="GeneTree" id="ENSGT00390000011381"/>
<organism evidence="2 3">
    <name type="scientific">Fundulus heteroclitus</name>
    <name type="common">Killifish</name>
    <name type="synonym">Mummichog</name>
    <dbReference type="NCBI Taxonomy" id="8078"/>
    <lineage>
        <taxon>Eukaryota</taxon>
        <taxon>Metazoa</taxon>
        <taxon>Chordata</taxon>
        <taxon>Craniata</taxon>
        <taxon>Vertebrata</taxon>
        <taxon>Euteleostomi</taxon>
        <taxon>Actinopterygii</taxon>
        <taxon>Neopterygii</taxon>
        <taxon>Teleostei</taxon>
        <taxon>Neoteleostei</taxon>
        <taxon>Acanthomorphata</taxon>
        <taxon>Ovalentaria</taxon>
        <taxon>Atherinomorphae</taxon>
        <taxon>Cyprinodontiformes</taxon>
        <taxon>Fundulidae</taxon>
        <taxon>Fundulus</taxon>
    </lineage>
</organism>
<evidence type="ECO:0000256" key="1">
    <source>
        <dbReference type="SAM" id="MobiDB-lite"/>
    </source>
</evidence>
<proteinExistence type="predicted"/>
<reference evidence="2" key="2">
    <citation type="submission" date="2025-09" db="UniProtKB">
        <authorList>
            <consortium name="Ensembl"/>
        </authorList>
    </citation>
    <scope>IDENTIFICATION</scope>
</reference>
<sequence length="108" mass="11976">MLLPPLPAERPAPGHSHSGVARLPLHHPRPKTGHGENPFTFCPQLLRLHRDHELFEDGDVLRHMYLQDLLISEAEEPAAAAAWRPASASPARPPAVSWLWLCGSETRS</sequence>
<accession>A0A3Q2QCA8</accession>
<dbReference type="AlphaFoldDB" id="A0A3Q2QCA8"/>
<feature type="compositionally biased region" description="Pro residues" evidence="1">
    <location>
        <begin position="1"/>
        <end position="10"/>
    </location>
</feature>
<feature type="region of interest" description="Disordered" evidence="1">
    <location>
        <begin position="1"/>
        <end position="37"/>
    </location>
</feature>